<gene>
    <name evidence="2" type="ORF">ORAREDHAP_LOCUS4116</name>
</gene>
<organism evidence="2 3">
    <name type="scientific">Prunus armeniaca</name>
    <name type="common">Apricot</name>
    <name type="synonym">Armeniaca vulgaris</name>
    <dbReference type="NCBI Taxonomy" id="36596"/>
    <lineage>
        <taxon>Eukaryota</taxon>
        <taxon>Viridiplantae</taxon>
        <taxon>Streptophyta</taxon>
        <taxon>Embryophyta</taxon>
        <taxon>Tracheophyta</taxon>
        <taxon>Spermatophyta</taxon>
        <taxon>Magnoliopsida</taxon>
        <taxon>eudicotyledons</taxon>
        <taxon>Gunneridae</taxon>
        <taxon>Pentapetalae</taxon>
        <taxon>rosids</taxon>
        <taxon>fabids</taxon>
        <taxon>Rosales</taxon>
        <taxon>Rosaceae</taxon>
        <taxon>Amygdaloideae</taxon>
        <taxon>Amygdaleae</taxon>
        <taxon>Prunus</taxon>
    </lineage>
</organism>
<feature type="compositionally biased region" description="Basic and acidic residues" evidence="1">
    <location>
        <begin position="48"/>
        <end position="58"/>
    </location>
</feature>
<accession>A0A6J5W0Z4</accession>
<feature type="region of interest" description="Disordered" evidence="1">
    <location>
        <begin position="48"/>
        <end position="67"/>
    </location>
</feature>
<evidence type="ECO:0000313" key="3">
    <source>
        <dbReference type="Proteomes" id="UP000507245"/>
    </source>
</evidence>
<reference evidence="3" key="1">
    <citation type="journal article" date="2020" name="Genome Biol.">
        <title>Gamete binning: chromosome-level and haplotype-resolved genome assembly enabled by high-throughput single-cell sequencing of gamete genomes.</title>
        <authorList>
            <person name="Campoy J.A."/>
            <person name="Sun H."/>
            <person name="Goel M."/>
            <person name="Jiao W.-B."/>
            <person name="Folz-Donahue K."/>
            <person name="Wang N."/>
            <person name="Rubio M."/>
            <person name="Liu C."/>
            <person name="Kukat C."/>
            <person name="Ruiz D."/>
            <person name="Huettel B."/>
            <person name="Schneeberger K."/>
        </authorList>
    </citation>
    <scope>NUCLEOTIDE SEQUENCE [LARGE SCALE GENOMIC DNA]</scope>
    <source>
        <strain evidence="3">cv. Rojo Pasion</strain>
    </source>
</reference>
<evidence type="ECO:0000313" key="2">
    <source>
        <dbReference type="EMBL" id="CAB4294163.1"/>
    </source>
</evidence>
<dbReference type="AlphaFoldDB" id="A0A6J5W0Z4"/>
<dbReference type="OrthoDB" id="10539155at2759"/>
<sequence length="67" mass="7363">MFSSNCGHGVNRAFISGEEQRPDEWDMGFGVDLNASVEEQVQVVERGDCVKSQSRGDIDGGNQWSLT</sequence>
<dbReference type="EMBL" id="CAEKKB010000001">
    <property type="protein sequence ID" value="CAB4294163.1"/>
    <property type="molecule type" value="Genomic_DNA"/>
</dbReference>
<dbReference type="Proteomes" id="UP000507245">
    <property type="component" value="Unassembled WGS sequence"/>
</dbReference>
<proteinExistence type="predicted"/>
<protein>
    <submittedName>
        <fullName evidence="2">Uncharacterized protein</fullName>
    </submittedName>
</protein>
<name>A0A6J5W0Z4_PRUAR</name>
<keyword evidence="3" id="KW-1185">Reference proteome</keyword>
<evidence type="ECO:0000256" key="1">
    <source>
        <dbReference type="SAM" id="MobiDB-lite"/>
    </source>
</evidence>